<proteinExistence type="predicted"/>
<sequence length="105" mass="12369">MVMNRGVNLVHKRKTSVDINFWVIYARKCVGQNGISLTETSQDTLKTMIAIDMSQYSRLVCRQAEKIEYRDMSVVGYEMRRYAEKDISYRKKVDCYAEKRDEIIS</sequence>
<dbReference type="AlphaFoldDB" id="A0A162Z9I8"/>
<evidence type="ECO:0000313" key="1">
    <source>
        <dbReference type="EMBL" id="OAD65221.1"/>
    </source>
</evidence>
<dbReference type="RefSeq" id="XP_018283261.1">
    <property type="nucleotide sequence ID" value="XM_018437739.1"/>
</dbReference>
<dbReference type="InParanoid" id="A0A162Z9I8"/>
<accession>A0A162Z9I8</accession>
<dbReference type="VEuPathDB" id="FungiDB:PHYBLDRAFT_176340"/>
<dbReference type="GeneID" id="28998645"/>
<organism evidence="1 2">
    <name type="scientific">Phycomyces blakesleeanus (strain ATCC 8743b / DSM 1359 / FGSC 10004 / NBRC 33097 / NRRL 1555)</name>
    <dbReference type="NCBI Taxonomy" id="763407"/>
    <lineage>
        <taxon>Eukaryota</taxon>
        <taxon>Fungi</taxon>
        <taxon>Fungi incertae sedis</taxon>
        <taxon>Mucoromycota</taxon>
        <taxon>Mucoromycotina</taxon>
        <taxon>Mucoromycetes</taxon>
        <taxon>Mucorales</taxon>
        <taxon>Phycomycetaceae</taxon>
        <taxon>Phycomyces</taxon>
    </lineage>
</organism>
<evidence type="ECO:0000313" key="2">
    <source>
        <dbReference type="Proteomes" id="UP000077315"/>
    </source>
</evidence>
<gene>
    <name evidence="1" type="ORF">PHYBLDRAFT_176340</name>
</gene>
<name>A0A162Z9I8_PHYB8</name>
<dbReference type="Proteomes" id="UP000077315">
    <property type="component" value="Unassembled WGS sequence"/>
</dbReference>
<reference evidence="2" key="1">
    <citation type="submission" date="2015-06" db="EMBL/GenBank/DDBJ databases">
        <title>Expansion of signal transduction pathways in fungi by whole-genome duplication.</title>
        <authorList>
            <consortium name="DOE Joint Genome Institute"/>
            <person name="Corrochano L.M."/>
            <person name="Kuo A."/>
            <person name="Marcet-Houben M."/>
            <person name="Polaino S."/>
            <person name="Salamov A."/>
            <person name="Villalobos J.M."/>
            <person name="Alvarez M.I."/>
            <person name="Avalos J."/>
            <person name="Benito E.P."/>
            <person name="Benoit I."/>
            <person name="Burger G."/>
            <person name="Camino L.P."/>
            <person name="Canovas D."/>
            <person name="Cerda-Olmedo E."/>
            <person name="Cheng J.-F."/>
            <person name="Dominguez A."/>
            <person name="Elias M."/>
            <person name="Eslava A.P."/>
            <person name="Glaser F."/>
            <person name="Grimwood J."/>
            <person name="Gutierrez G."/>
            <person name="Heitman J."/>
            <person name="Henrissat B."/>
            <person name="Iturriaga E.A."/>
            <person name="Lang B.F."/>
            <person name="Lavin J.L."/>
            <person name="Lee S."/>
            <person name="Li W."/>
            <person name="Lindquist E."/>
            <person name="Lopez-Garcia S."/>
            <person name="Luque E.M."/>
            <person name="Marcos A.T."/>
            <person name="Martin J."/>
            <person name="McCluskey K."/>
            <person name="Medina H.R."/>
            <person name="Miralles-Duran A."/>
            <person name="Miyazaki A."/>
            <person name="Munoz-Torres E."/>
            <person name="Oguiza J.A."/>
            <person name="Ohm R."/>
            <person name="Olmedo M."/>
            <person name="Orejas M."/>
            <person name="Ortiz-Castellanos L."/>
            <person name="Pisabarro A.G."/>
            <person name="Rodriguez-Romero J."/>
            <person name="Ruiz-Herrera J."/>
            <person name="Ruiz-Vazquez R."/>
            <person name="Sanz C."/>
            <person name="Schackwitz W."/>
            <person name="Schmutz J."/>
            <person name="Shahriari M."/>
            <person name="Shelest E."/>
            <person name="Silva-Franco F."/>
            <person name="Soanes D."/>
            <person name="Syed K."/>
            <person name="Tagua V.G."/>
            <person name="Talbot N.J."/>
            <person name="Thon M."/>
            <person name="De vries R.P."/>
            <person name="Wiebenga A."/>
            <person name="Yadav J.S."/>
            <person name="Braun E.L."/>
            <person name="Baker S."/>
            <person name="Garre V."/>
            <person name="Horwitz B."/>
            <person name="Torres-Martinez S."/>
            <person name="Idnurm A."/>
            <person name="Herrera-Estrella A."/>
            <person name="Gabaldon T."/>
            <person name="Grigoriev I.V."/>
        </authorList>
    </citation>
    <scope>NUCLEOTIDE SEQUENCE [LARGE SCALE GENOMIC DNA]</scope>
    <source>
        <strain evidence="2">NRRL 1555(-)</strain>
    </source>
</reference>
<keyword evidence="2" id="KW-1185">Reference proteome</keyword>
<dbReference type="EMBL" id="KV441012">
    <property type="protein sequence ID" value="OAD65221.1"/>
    <property type="molecule type" value="Genomic_DNA"/>
</dbReference>
<protein>
    <submittedName>
        <fullName evidence="1">Uncharacterized protein</fullName>
    </submittedName>
</protein>